<dbReference type="RefSeq" id="WP_148977204.1">
    <property type="nucleotide sequence ID" value="NZ_VTER01000024.1"/>
</dbReference>
<dbReference type="InterPro" id="IPR001845">
    <property type="entry name" value="HTH_ArsR_DNA-bd_dom"/>
</dbReference>
<evidence type="ECO:0000259" key="2">
    <source>
        <dbReference type="SMART" id="SM00418"/>
    </source>
</evidence>
<dbReference type="InterPro" id="IPR011991">
    <property type="entry name" value="ArsR-like_HTH"/>
</dbReference>
<accession>A0A5D4QS12</accession>
<sequence>MDQTLKVTNVLADPTRYHIYQFITKKHSDVTVQEMAENFSIHANVARLHLSKLEDAGLLVSKSGKTGKGGRPSRHYKLSDELIQMNFPFRDFQLLARVCIESMMDLGDAGKKALKETGRKFGRELLIQELNRQEKKEEDLSFDERFFMLKGAAMAAGFFPEFSMNPEKTKIFFQIFNCPFKEVAAKHPAAVCEMHFEYLEGMLGALFPSAELAETENMMNNCKSCSYYAAVTK</sequence>
<dbReference type="AlphaFoldDB" id="A0A5D4QS12"/>
<comment type="caution">
    <text evidence="3">The sequence shown here is derived from an EMBL/GenBank/DDBJ whole genome shotgun (WGS) entry which is preliminary data.</text>
</comment>
<organism evidence="3 4">
    <name type="scientific">Bacillus infantis</name>
    <dbReference type="NCBI Taxonomy" id="324767"/>
    <lineage>
        <taxon>Bacteria</taxon>
        <taxon>Bacillati</taxon>
        <taxon>Bacillota</taxon>
        <taxon>Bacilli</taxon>
        <taxon>Bacillales</taxon>
        <taxon>Bacillaceae</taxon>
        <taxon>Bacillus</taxon>
    </lineage>
</organism>
<reference evidence="3 4" key="1">
    <citation type="submission" date="2019-08" db="EMBL/GenBank/DDBJ databases">
        <title>Bacillus genomes from the desert of Cuatro Cienegas, Coahuila.</title>
        <authorList>
            <person name="Olmedo-Alvarez G."/>
        </authorList>
    </citation>
    <scope>NUCLEOTIDE SEQUENCE [LARGE SCALE GENOMIC DNA]</scope>
    <source>
        <strain evidence="3 4">CH446_14T</strain>
    </source>
</reference>
<dbReference type="SMART" id="SM00418">
    <property type="entry name" value="HTH_ARSR"/>
    <property type="match status" value="1"/>
</dbReference>
<dbReference type="InterPro" id="IPR036390">
    <property type="entry name" value="WH_DNA-bd_sf"/>
</dbReference>
<keyword evidence="1" id="KW-0238">DNA-binding</keyword>
<evidence type="ECO:0000313" key="4">
    <source>
        <dbReference type="Proteomes" id="UP000322139"/>
    </source>
</evidence>
<dbReference type="GO" id="GO:0003677">
    <property type="term" value="F:DNA binding"/>
    <property type="evidence" value="ECO:0007669"/>
    <property type="project" value="UniProtKB-KW"/>
</dbReference>
<dbReference type="EMBL" id="VTER01000024">
    <property type="protein sequence ID" value="TYS40198.1"/>
    <property type="molecule type" value="Genomic_DNA"/>
</dbReference>
<dbReference type="CDD" id="cd00090">
    <property type="entry name" value="HTH_ARSR"/>
    <property type="match status" value="1"/>
</dbReference>
<dbReference type="GO" id="GO:0003700">
    <property type="term" value="F:DNA-binding transcription factor activity"/>
    <property type="evidence" value="ECO:0007669"/>
    <property type="project" value="InterPro"/>
</dbReference>
<gene>
    <name evidence="3" type="ORF">FZD51_25320</name>
</gene>
<protein>
    <submittedName>
        <fullName evidence="3">Helix-turn-helix domain-containing protein</fullName>
    </submittedName>
</protein>
<feature type="domain" description="HTH arsR-type" evidence="2">
    <location>
        <begin position="6"/>
        <end position="88"/>
    </location>
</feature>
<dbReference type="SUPFAM" id="SSF46785">
    <property type="entry name" value="Winged helix' DNA-binding domain"/>
    <property type="match status" value="1"/>
</dbReference>
<evidence type="ECO:0000256" key="1">
    <source>
        <dbReference type="ARBA" id="ARBA00023125"/>
    </source>
</evidence>
<dbReference type="Pfam" id="PF12840">
    <property type="entry name" value="HTH_20"/>
    <property type="match status" value="1"/>
</dbReference>
<dbReference type="InterPro" id="IPR036388">
    <property type="entry name" value="WH-like_DNA-bd_sf"/>
</dbReference>
<proteinExistence type="predicted"/>
<evidence type="ECO:0000313" key="3">
    <source>
        <dbReference type="EMBL" id="TYS40198.1"/>
    </source>
</evidence>
<dbReference type="Gene3D" id="1.10.10.10">
    <property type="entry name" value="Winged helix-like DNA-binding domain superfamily/Winged helix DNA-binding domain"/>
    <property type="match status" value="1"/>
</dbReference>
<dbReference type="Proteomes" id="UP000322139">
    <property type="component" value="Unassembled WGS sequence"/>
</dbReference>
<name>A0A5D4QS12_9BACI</name>